<feature type="signal peptide" evidence="1">
    <location>
        <begin position="1"/>
        <end position="23"/>
    </location>
</feature>
<feature type="chain" id="PRO_5032798540" evidence="1">
    <location>
        <begin position="24"/>
        <end position="219"/>
    </location>
</feature>
<dbReference type="KEGG" id="rpon:G3256_09505"/>
<dbReference type="RefSeq" id="WP_169640598.1">
    <property type="nucleotide sequence ID" value="NZ_CP048788.1"/>
</dbReference>
<organism evidence="2 3">
    <name type="scientific">Roseobacter ponti</name>
    <dbReference type="NCBI Taxonomy" id="1891787"/>
    <lineage>
        <taxon>Bacteria</taxon>
        <taxon>Pseudomonadati</taxon>
        <taxon>Pseudomonadota</taxon>
        <taxon>Alphaproteobacteria</taxon>
        <taxon>Rhodobacterales</taxon>
        <taxon>Roseobacteraceae</taxon>
        <taxon>Roseobacter</taxon>
    </lineage>
</organism>
<keyword evidence="3" id="KW-1185">Reference proteome</keyword>
<reference evidence="2 3" key="1">
    <citation type="submission" date="2020-02" db="EMBL/GenBank/DDBJ databases">
        <title>Genome sequence of Roseobacter ponti.</title>
        <authorList>
            <person name="Hollensteiner J."/>
            <person name="Schneider D."/>
            <person name="Poehlein A."/>
            <person name="Daniel R."/>
        </authorList>
    </citation>
    <scope>NUCLEOTIDE SEQUENCE [LARGE SCALE GENOMIC DNA]</scope>
    <source>
        <strain evidence="2 3">DSM 106830</strain>
    </source>
</reference>
<dbReference type="Gene3D" id="2.40.50.870">
    <property type="entry name" value="Protein of unknown function (DUF3299)"/>
    <property type="match status" value="1"/>
</dbReference>
<gene>
    <name evidence="2" type="ORF">G3256_09505</name>
</gene>
<keyword evidence="1" id="KW-0732">Signal</keyword>
<proteinExistence type="predicted"/>
<dbReference type="AlphaFoldDB" id="A0A858SU86"/>
<dbReference type="EMBL" id="CP048788">
    <property type="protein sequence ID" value="QJF51382.1"/>
    <property type="molecule type" value="Genomic_DNA"/>
</dbReference>
<evidence type="ECO:0000313" key="2">
    <source>
        <dbReference type="EMBL" id="QJF51382.1"/>
    </source>
</evidence>
<dbReference type="Proteomes" id="UP000503308">
    <property type="component" value="Chromosome"/>
</dbReference>
<name>A0A858SU86_9RHOB</name>
<accession>A0A858SU86</accession>
<dbReference type="Pfam" id="PF11736">
    <property type="entry name" value="DUF3299"/>
    <property type="match status" value="1"/>
</dbReference>
<evidence type="ECO:0000313" key="3">
    <source>
        <dbReference type="Proteomes" id="UP000503308"/>
    </source>
</evidence>
<protein>
    <submittedName>
        <fullName evidence="2">DUF3299 domain-containing protein</fullName>
    </submittedName>
</protein>
<dbReference type="InterPro" id="IPR021727">
    <property type="entry name" value="DUF3299"/>
</dbReference>
<sequence>MIRFFTQMLALVLTVALAQSAMASEERTINWDDLLPEVRPFHDPFAEMGYEQIGNLARLFRMEGQLENGNDSQIREEADNLRNQLIAEGLDPDDLFRQRDIVMTERRLAATSVNPDLNGTPVRMPGYILPLEMTGEKAVQFLLVPYVGACIHTPTPPANQMVFVSFEDGFTVDGLYKPVWIRGEMRAQSRTQTLSFVDGQAEIETSYAMQALSVEPYTR</sequence>
<evidence type="ECO:0000256" key="1">
    <source>
        <dbReference type="SAM" id="SignalP"/>
    </source>
</evidence>